<comment type="caution">
    <text evidence="2">The sequence shown here is derived from an EMBL/GenBank/DDBJ whole genome shotgun (WGS) entry which is preliminary data.</text>
</comment>
<dbReference type="InterPro" id="IPR000182">
    <property type="entry name" value="GNAT_dom"/>
</dbReference>
<accession>A0ABT9YMH5</accession>
<reference evidence="2 3" key="1">
    <citation type="submission" date="2023-07" db="EMBL/GenBank/DDBJ databases">
        <title>Genomic Encyclopedia of Type Strains, Phase IV (KMG-IV): sequencing the most valuable type-strain genomes for metagenomic binning, comparative biology and taxonomic classification.</title>
        <authorList>
            <person name="Goeker M."/>
        </authorList>
    </citation>
    <scope>NUCLEOTIDE SEQUENCE [LARGE SCALE GENOMIC DNA]</scope>
    <source>
        <strain evidence="2 3">DSM 19154</strain>
    </source>
</reference>
<dbReference type="CDD" id="cd04301">
    <property type="entry name" value="NAT_SF"/>
    <property type="match status" value="1"/>
</dbReference>
<organism evidence="2 3">
    <name type="scientific">Alkalicoccobacillus murimartini</name>
    <dbReference type="NCBI Taxonomy" id="171685"/>
    <lineage>
        <taxon>Bacteria</taxon>
        <taxon>Bacillati</taxon>
        <taxon>Bacillota</taxon>
        <taxon>Bacilli</taxon>
        <taxon>Bacillales</taxon>
        <taxon>Bacillaceae</taxon>
        <taxon>Alkalicoccobacillus</taxon>
    </lineage>
</organism>
<dbReference type="PROSITE" id="PS51186">
    <property type="entry name" value="GNAT"/>
    <property type="match status" value="1"/>
</dbReference>
<keyword evidence="3" id="KW-1185">Reference proteome</keyword>
<name>A0ABT9YMH5_9BACI</name>
<evidence type="ECO:0000259" key="1">
    <source>
        <dbReference type="PROSITE" id="PS51186"/>
    </source>
</evidence>
<dbReference type="RefSeq" id="WP_306985233.1">
    <property type="nucleotide sequence ID" value="NZ_JAUSUA010000007.1"/>
</dbReference>
<dbReference type="SUPFAM" id="SSF55729">
    <property type="entry name" value="Acyl-CoA N-acyltransferases (Nat)"/>
    <property type="match status" value="1"/>
</dbReference>
<dbReference type="Gene3D" id="3.40.630.30">
    <property type="match status" value="1"/>
</dbReference>
<dbReference type="InterPro" id="IPR016181">
    <property type="entry name" value="Acyl_CoA_acyltransferase"/>
</dbReference>
<dbReference type="Proteomes" id="UP001225034">
    <property type="component" value="Unassembled WGS sequence"/>
</dbReference>
<gene>
    <name evidence="2" type="ORF">J2S05_003663</name>
</gene>
<evidence type="ECO:0000313" key="3">
    <source>
        <dbReference type="Proteomes" id="UP001225034"/>
    </source>
</evidence>
<evidence type="ECO:0000313" key="2">
    <source>
        <dbReference type="EMBL" id="MDQ0208839.1"/>
    </source>
</evidence>
<sequence>MKSRFAEFNDIKQLIRMRWDFTTEYDTSKTNESFNDFEKECQTFLEDALKSDQWFIWVAEDNGKIISHIYIELIQKVPRPGRTTYPFAFMTNVYTIPEYRSKGIGSELLKSINKWIKENHYEFVIVWPSEDSINFYSNNGYVHCTEPMEFHPSY</sequence>
<dbReference type="EMBL" id="JAUSUA010000007">
    <property type="protein sequence ID" value="MDQ0208839.1"/>
    <property type="molecule type" value="Genomic_DNA"/>
</dbReference>
<dbReference type="Pfam" id="PF00583">
    <property type="entry name" value="Acetyltransf_1"/>
    <property type="match status" value="1"/>
</dbReference>
<proteinExistence type="predicted"/>
<protein>
    <submittedName>
        <fullName evidence="2">GNAT superfamily N-acetyltransferase</fullName>
    </submittedName>
</protein>
<feature type="domain" description="N-acetyltransferase" evidence="1">
    <location>
        <begin position="1"/>
        <end position="154"/>
    </location>
</feature>